<evidence type="ECO:0000259" key="9">
    <source>
        <dbReference type="Pfam" id="PF01435"/>
    </source>
</evidence>
<keyword evidence="3 8" id="KW-0732">Signal</keyword>
<feature type="binding site" evidence="8">
    <location>
        <position position="144"/>
    </location>
    <ligand>
        <name>Zn(2+)</name>
        <dbReference type="ChEBI" id="CHEBI:29105"/>
        <note>catalytic</note>
    </ligand>
</feature>
<comment type="subcellular location">
    <subcellularLocation>
        <location evidence="8">Periplasm</location>
    </subcellularLocation>
</comment>
<feature type="chain" id="PRO_5042636706" description="Putative beta-barrel assembly-enhancing protease" evidence="8">
    <location>
        <begin position="33"/>
        <end position="561"/>
    </location>
</feature>
<reference evidence="11 12" key="1">
    <citation type="journal article" date="2021" name="Microbiol. Resour. Announc.">
        <title>Draft Genome Sequence of Coralloluteibacterium stylophorae LMG 29479T.</title>
        <authorList>
            <person name="Karlyshev A.V."/>
            <person name="Kudryashova E.B."/>
            <person name="Ariskina E.V."/>
            <person name="Conroy A.P."/>
            <person name="Abidueva E.Y."/>
        </authorList>
    </citation>
    <scope>NUCLEOTIDE SEQUENCE [LARGE SCALE GENOMIC DNA]</scope>
    <source>
        <strain evidence="11 12">LMG 29479</strain>
    </source>
</reference>
<evidence type="ECO:0000256" key="4">
    <source>
        <dbReference type="ARBA" id="ARBA00022764"/>
    </source>
</evidence>
<dbReference type="CDD" id="cd07324">
    <property type="entry name" value="M48C_Oma1-like"/>
    <property type="match status" value="1"/>
</dbReference>
<dbReference type="GO" id="GO:0042597">
    <property type="term" value="C:periplasmic space"/>
    <property type="evidence" value="ECO:0007669"/>
    <property type="project" value="UniProtKB-SubCell"/>
</dbReference>
<dbReference type="EMBL" id="JAGQFT010000161">
    <property type="protein sequence ID" value="MBR0563671.1"/>
    <property type="molecule type" value="Genomic_DNA"/>
</dbReference>
<dbReference type="GO" id="GO:0008270">
    <property type="term" value="F:zinc ion binding"/>
    <property type="evidence" value="ECO:0007669"/>
    <property type="project" value="UniProtKB-UniRule"/>
</dbReference>
<dbReference type="Pfam" id="PF01435">
    <property type="entry name" value="Peptidase_M48"/>
    <property type="match status" value="1"/>
</dbReference>
<accession>A0A8J7VXD6</accession>
<feature type="binding site" evidence="8">
    <location>
        <position position="210"/>
    </location>
    <ligand>
        <name>Zn(2+)</name>
        <dbReference type="ChEBI" id="CHEBI:29105"/>
        <note>catalytic</note>
    </ligand>
</feature>
<dbReference type="EMBL" id="JAGQFT020000013">
    <property type="protein sequence ID" value="MBS7458696.1"/>
    <property type="molecule type" value="Genomic_DNA"/>
</dbReference>
<comment type="function">
    <text evidence="8">Functions as both a chaperone and a metalloprotease. Maintains the integrity of the outer membrane by promoting either the assembly or the elimination of outer membrane proteins, depending on their folding state.</text>
</comment>
<evidence type="ECO:0000313" key="10">
    <source>
        <dbReference type="EMBL" id="MBR0563671.1"/>
    </source>
</evidence>
<reference evidence="10" key="2">
    <citation type="submission" date="2021-04" db="EMBL/GenBank/DDBJ databases">
        <authorList>
            <person name="Karlyshev A.V."/>
        </authorList>
    </citation>
    <scope>NUCLEOTIDE SEQUENCE</scope>
    <source>
        <strain evidence="10">LMG 29479</strain>
    </source>
</reference>
<name>A0A8J7VXD6_9GAMM</name>
<feature type="active site" description="Proton donor" evidence="8">
    <location>
        <position position="214"/>
    </location>
</feature>
<dbReference type="InterPro" id="IPR030873">
    <property type="entry name" value="Protease_BepA"/>
</dbReference>
<keyword evidence="4 8" id="KW-0574">Periplasm</keyword>
<keyword evidence="7 8" id="KW-0482">Metalloprotease</keyword>
<keyword evidence="2 8" id="KW-0479">Metal-binding</keyword>
<dbReference type="GO" id="GO:0016020">
    <property type="term" value="C:membrane"/>
    <property type="evidence" value="ECO:0007669"/>
    <property type="project" value="InterPro"/>
</dbReference>
<keyword evidence="1 8" id="KW-0645">Protease</keyword>
<evidence type="ECO:0000256" key="7">
    <source>
        <dbReference type="ARBA" id="ARBA00023049"/>
    </source>
</evidence>
<evidence type="ECO:0000313" key="12">
    <source>
        <dbReference type="Proteomes" id="UP000675747"/>
    </source>
</evidence>
<dbReference type="AlphaFoldDB" id="A0A8J7VXD6"/>
<comment type="similarity">
    <text evidence="8">Belongs to the peptidase M48 family. BepA subfamily.</text>
</comment>
<evidence type="ECO:0000256" key="8">
    <source>
        <dbReference type="HAMAP-Rule" id="MF_00997"/>
    </source>
</evidence>
<feature type="domain" description="Peptidase M48" evidence="9">
    <location>
        <begin position="75"/>
        <end position="271"/>
    </location>
</feature>
<dbReference type="RefSeq" id="WP_211927569.1">
    <property type="nucleotide sequence ID" value="NZ_JAGQFT020000013.1"/>
</dbReference>
<evidence type="ECO:0000313" key="11">
    <source>
        <dbReference type="EMBL" id="MBS7458696.1"/>
    </source>
</evidence>
<dbReference type="GO" id="GO:0051603">
    <property type="term" value="P:proteolysis involved in protein catabolic process"/>
    <property type="evidence" value="ECO:0007669"/>
    <property type="project" value="TreeGrafter"/>
</dbReference>
<dbReference type="SUPFAM" id="SSF48452">
    <property type="entry name" value="TPR-like"/>
    <property type="match status" value="1"/>
</dbReference>
<dbReference type="HAMAP" id="MF_00997">
    <property type="entry name" value="Protease_BepA"/>
    <property type="match status" value="1"/>
</dbReference>
<evidence type="ECO:0000256" key="3">
    <source>
        <dbReference type="ARBA" id="ARBA00022729"/>
    </source>
</evidence>
<feature type="binding site" evidence="8">
    <location>
        <position position="140"/>
    </location>
    <ligand>
        <name>Zn(2+)</name>
        <dbReference type="ChEBI" id="CHEBI:29105"/>
        <note>catalytic</note>
    </ligand>
</feature>
<dbReference type="InterPro" id="IPR051156">
    <property type="entry name" value="Mito/Outer_Membr_Metalloprot"/>
</dbReference>
<dbReference type="InterPro" id="IPR001915">
    <property type="entry name" value="Peptidase_M48"/>
</dbReference>
<dbReference type="Gene3D" id="1.25.40.10">
    <property type="entry name" value="Tetratricopeptide repeat domain"/>
    <property type="match status" value="1"/>
</dbReference>
<comment type="cofactor">
    <cofactor evidence="8">
        <name>Zn(2+)</name>
        <dbReference type="ChEBI" id="CHEBI:29105"/>
    </cofactor>
    <text evidence="8">Binds 1 zinc ion per subunit.</text>
</comment>
<dbReference type="PANTHER" id="PTHR22726:SF1">
    <property type="entry name" value="METALLOENDOPEPTIDASE OMA1, MITOCHONDRIAL"/>
    <property type="match status" value="1"/>
</dbReference>
<dbReference type="InterPro" id="IPR011990">
    <property type="entry name" value="TPR-like_helical_dom_sf"/>
</dbReference>
<keyword evidence="5 8" id="KW-0378">Hydrolase</keyword>
<sequence precursor="true">MRRSPVPRSFLPSALATTLAGILLLPGTASHAQDARLPDMGSSAAEQLTPAQEAQYGAMTLREIRRMDLLLEDPLLDSWLQTLGYRLVSGGERTTQDFTFFILRERQVNAFATLGGVVGVNSGLILTAEREDEVAGVLAHEISHVTQKHVLRAVERASKDQIPILLGMLAAVVAAQQSDSSSSGDATQAVLAGGLGLMQQRQIDYTRSNESEADRIGIQRLAAAGYDPSAMASFFMQMARLERNNTGGRSAPEYLRTHPVTTTRVSEARQRAERLAEDTDCVTTWSPDSQGHGGTLRGQCRPRHTAAAGRIDNPLLPRSLAAVSPAAAGEVGARFAWAKERMRVLTASSPNAAEAEYRQMGDTARLDPPQRYGLALAYMRMGRADDALTILGPLAAAEPDDLWITLAQAEAEHAAGHVGTSRQRFEQLLRRFPNNRAVALAYARVLGEIGTREAGDRAQALLRPMLKGGTDDPELQVRFARAAELAGDTNRAAEAHAEAAFLNGRAEDALNQLQALKNDVELDYYQRARIDARIAAMTPIVLEMRRQGLRPEDQGRSVAGG</sequence>
<evidence type="ECO:0000256" key="6">
    <source>
        <dbReference type="ARBA" id="ARBA00022833"/>
    </source>
</evidence>
<evidence type="ECO:0000256" key="5">
    <source>
        <dbReference type="ARBA" id="ARBA00022801"/>
    </source>
</evidence>
<organism evidence="10">
    <name type="scientific">Coralloluteibacterium stylophorae</name>
    <dbReference type="NCBI Taxonomy" id="1776034"/>
    <lineage>
        <taxon>Bacteria</taxon>
        <taxon>Pseudomonadati</taxon>
        <taxon>Pseudomonadota</taxon>
        <taxon>Gammaproteobacteria</taxon>
        <taxon>Lysobacterales</taxon>
        <taxon>Lysobacteraceae</taxon>
        <taxon>Coralloluteibacterium</taxon>
    </lineage>
</organism>
<proteinExistence type="inferred from homology"/>
<dbReference type="EC" id="3.4.-.-" evidence="8"/>
<keyword evidence="6 8" id="KW-0862">Zinc</keyword>
<keyword evidence="12" id="KW-1185">Reference proteome</keyword>
<dbReference type="GO" id="GO:0004222">
    <property type="term" value="F:metalloendopeptidase activity"/>
    <property type="evidence" value="ECO:0007669"/>
    <property type="project" value="InterPro"/>
</dbReference>
<protein>
    <recommendedName>
        <fullName evidence="8">Putative beta-barrel assembly-enhancing protease</fullName>
        <ecNumber evidence="8">3.4.-.-</ecNumber>
    </recommendedName>
</protein>
<feature type="active site" evidence="8">
    <location>
        <position position="141"/>
    </location>
</feature>
<dbReference type="PANTHER" id="PTHR22726">
    <property type="entry name" value="METALLOENDOPEPTIDASE OMA1"/>
    <property type="match status" value="1"/>
</dbReference>
<feature type="signal peptide" evidence="8">
    <location>
        <begin position="1"/>
        <end position="32"/>
    </location>
</feature>
<dbReference type="Proteomes" id="UP000675747">
    <property type="component" value="Unassembled WGS sequence"/>
</dbReference>
<evidence type="ECO:0000256" key="2">
    <source>
        <dbReference type="ARBA" id="ARBA00022723"/>
    </source>
</evidence>
<dbReference type="Gene3D" id="3.30.2010.10">
    <property type="entry name" value="Metalloproteases ('zincins'), catalytic domain"/>
    <property type="match status" value="1"/>
</dbReference>
<gene>
    <name evidence="11" type="ORF">KB893_016260</name>
    <name evidence="10" type="ORF">KB893_14280</name>
</gene>
<evidence type="ECO:0000256" key="1">
    <source>
        <dbReference type="ARBA" id="ARBA00022670"/>
    </source>
</evidence>
<comment type="caution">
    <text evidence="10">The sequence shown here is derived from an EMBL/GenBank/DDBJ whole genome shotgun (WGS) entry which is preliminary data.</text>
</comment>